<feature type="signal peptide" evidence="1">
    <location>
        <begin position="1"/>
        <end position="18"/>
    </location>
</feature>
<dbReference type="AlphaFoldDB" id="A0A917J2N8"/>
<organism evidence="2 3">
    <name type="scientific">Filimonas zeae</name>
    <dbReference type="NCBI Taxonomy" id="1737353"/>
    <lineage>
        <taxon>Bacteria</taxon>
        <taxon>Pseudomonadati</taxon>
        <taxon>Bacteroidota</taxon>
        <taxon>Chitinophagia</taxon>
        <taxon>Chitinophagales</taxon>
        <taxon>Chitinophagaceae</taxon>
        <taxon>Filimonas</taxon>
    </lineage>
</organism>
<sequence length="741" mass="83029">MKKALLLPLYLLPLALLAQVKITGMVKDGRGKPVPGASISILNSYDGGVADSTGKFNFTTTEKGEQKLQVNAVGYKMFEQTLALEASGTLELQLSIKEQIDELKAVVVTAGSFAAGDAKRGAVMNSLDIATTGGAGADITAAFKTLPGAQQVNDQEGLFVRGGAGYETKQFIDGTMVNNPYFSSVPDISQRGRFSPFLFKGMVFATGGYSALYGQALSAALTMESIDMPERSEIDVALSPLFATLGTQQVAANKKSSWGISYNYVNVAAYFELVKQTPDYFKVPQFHNAEGNFRIKTKGGIVKYYTTFSNSSLGLRRPDIDSAYLKDAFDLNNYNWYNNLSWRENLGNGWKMQLSTGFSTNRDNIWMQVQDANNQPKQFMPAVSWMNNKTYRLYNRQTVAQLKAVFEKRLAGINTIRFGSEYWYSENPLRFRDTTYNVTDNYNALFAEANFYVTNDLAFTLGSRLEHASVINKTALAPRAAMAYKIGKESQLSFAYGMFYQKPENMELRYGGDMGFTKATHYILNYTKSTRLQMLRLEAFYKKYNRLVRTFPEYNTSGYGYAQGAELFWRDRKTVKFFDYWVSYSYLDTKRNYQNFPGEMQPGFAAAHTFSIVTKRFIMPIKTGFNLTYSFATGRPYYNLMLNNTGTKFNIADQGKTTSFKNLGFSVNYVPSAGKLNAKTNMVLVANVSNVLGNTQLSGYRYSYDGSVKQPILPPAKRSFMIGVFISWGVDRTDDIINNNL</sequence>
<evidence type="ECO:0000313" key="3">
    <source>
        <dbReference type="Proteomes" id="UP000627292"/>
    </source>
</evidence>
<dbReference type="EMBL" id="BMIB01000004">
    <property type="protein sequence ID" value="GGH77016.1"/>
    <property type="molecule type" value="Genomic_DNA"/>
</dbReference>
<dbReference type="SUPFAM" id="SSF56935">
    <property type="entry name" value="Porins"/>
    <property type="match status" value="1"/>
</dbReference>
<dbReference type="SUPFAM" id="SSF49464">
    <property type="entry name" value="Carboxypeptidase regulatory domain-like"/>
    <property type="match status" value="1"/>
</dbReference>
<gene>
    <name evidence="2" type="ORF">GCM10011379_42730</name>
</gene>
<dbReference type="InterPro" id="IPR008969">
    <property type="entry name" value="CarboxyPept-like_regulatory"/>
</dbReference>
<reference evidence="2" key="1">
    <citation type="journal article" date="2014" name="Int. J. Syst. Evol. Microbiol.">
        <title>Complete genome sequence of Corynebacterium casei LMG S-19264T (=DSM 44701T), isolated from a smear-ripened cheese.</title>
        <authorList>
            <consortium name="US DOE Joint Genome Institute (JGI-PGF)"/>
            <person name="Walter F."/>
            <person name="Albersmeier A."/>
            <person name="Kalinowski J."/>
            <person name="Ruckert C."/>
        </authorList>
    </citation>
    <scope>NUCLEOTIDE SEQUENCE</scope>
    <source>
        <strain evidence="2">CGMCC 1.15290</strain>
    </source>
</reference>
<comment type="caution">
    <text evidence="2">The sequence shown here is derived from an EMBL/GenBank/DDBJ whole genome shotgun (WGS) entry which is preliminary data.</text>
</comment>
<evidence type="ECO:0000256" key="1">
    <source>
        <dbReference type="SAM" id="SignalP"/>
    </source>
</evidence>
<name>A0A917J2N8_9BACT</name>
<proteinExistence type="predicted"/>
<dbReference type="Pfam" id="PF13715">
    <property type="entry name" value="CarbopepD_reg_2"/>
    <property type="match status" value="1"/>
</dbReference>
<dbReference type="RefSeq" id="WP_188956166.1">
    <property type="nucleotide sequence ID" value="NZ_BMIB01000004.1"/>
</dbReference>
<dbReference type="Proteomes" id="UP000627292">
    <property type="component" value="Unassembled WGS sequence"/>
</dbReference>
<keyword evidence="2" id="KW-0675">Receptor</keyword>
<keyword evidence="3" id="KW-1185">Reference proteome</keyword>
<dbReference type="Gene3D" id="2.60.40.1120">
    <property type="entry name" value="Carboxypeptidase-like, regulatory domain"/>
    <property type="match status" value="1"/>
</dbReference>
<feature type="chain" id="PRO_5037391183" evidence="1">
    <location>
        <begin position="19"/>
        <end position="741"/>
    </location>
</feature>
<accession>A0A917J2N8</accession>
<reference evidence="2" key="2">
    <citation type="submission" date="2020-09" db="EMBL/GenBank/DDBJ databases">
        <authorList>
            <person name="Sun Q."/>
            <person name="Zhou Y."/>
        </authorList>
    </citation>
    <scope>NUCLEOTIDE SEQUENCE</scope>
    <source>
        <strain evidence="2">CGMCC 1.15290</strain>
    </source>
</reference>
<protein>
    <submittedName>
        <fullName evidence="2">TonB-dependent receptor</fullName>
    </submittedName>
</protein>
<evidence type="ECO:0000313" key="2">
    <source>
        <dbReference type="EMBL" id="GGH77016.1"/>
    </source>
</evidence>
<keyword evidence="1" id="KW-0732">Signal</keyword>